<dbReference type="InterPro" id="IPR001310">
    <property type="entry name" value="Histidine_triad_HIT"/>
</dbReference>
<evidence type="ECO:0000259" key="4">
    <source>
        <dbReference type="PROSITE" id="PS51084"/>
    </source>
</evidence>
<evidence type="ECO:0000313" key="6">
    <source>
        <dbReference type="Proteomes" id="UP000251800"/>
    </source>
</evidence>
<sequence length="160" mass="17702">MDAGEPRSLLTVFARILAGELPASFVWQDDRCAAFLDINPVSRGHALVIPKRSVQHLSELTTEELAHLWQVAREIGSAQQAGLGSLGQHFLVNDGRAASQSVPHVHIHVIPRYRGDWVKTLSRMLWHLGTLMLPAIERPAKRRRLDATAKAIADAMPPRA</sequence>
<dbReference type="Proteomes" id="UP000251800">
    <property type="component" value="Unassembled WGS sequence"/>
</dbReference>
<evidence type="ECO:0000256" key="1">
    <source>
        <dbReference type="PIRSR" id="PIRSR601310-1"/>
    </source>
</evidence>
<dbReference type="PROSITE" id="PS00892">
    <property type="entry name" value="HIT_1"/>
    <property type="match status" value="1"/>
</dbReference>
<dbReference type="GO" id="GO:0009117">
    <property type="term" value="P:nucleotide metabolic process"/>
    <property type="evidence" value="ECO:0007669"/>
    <property type="project" value="TreeGrafter"/>
</dbReference>
<proteinExistence type="predicted"/>
<dbReference type="OrthoDB" id="9784774at2"/>
<dbReference type="InterPro" id="IPR036265">
    <property type="entry name" value="HIT-like_sf"/>
</dbReference>
<evidence type="ECO:0000256" key="2">
    <source>
        <dbReference type="PIRSR" id="PIRSR601310-3"/>
    </source>
</evidence>
<dbReference type="PROSITE" id="PS51084">
    <property type="entry name" value="HIT_2"/>
    <property type="match status" value="1"/>
</dbReference>
<feature type="domain" description="HIT" evidence="4">
    <location>
        <begin position="12"/>
        <end position="119"/>
    </location>
</feature>
<dbReference type="SUPFAM" id="SSF54197">
    <property type="entry name" value="HIT-like"/>
    <property type="match status" value="1"/>
</dbReference>
<dbReference type="AlphaFoldDB" id="A0A363UL15"/>
<dbReference type="Pfam" id="PF01230">
    <property type="entry name" value="HIT"/>
    <property type="match status" value="1"/>
</dbReference>
<evidence type="ECO:0000313" key="5">
    <source>
        <dbReference type="EMBL" id="PWN56110.1"/>
    </source>
</evidence>
<accession>A0A363UL15</accession>
<dbReference type="InterPro" id="IPR011146">
    <property type="entry name" value="HIT-like"/>
</dbReference>
<comment type="caution">
    <text evidence="5">The sequence shown here is derived from an EMBL/GenBank/DDBJ whole genome shotgun (WGS) entry which is preliminary data.</text>
</comment>
<organism evidence="5 6">
    <name type="scientific">Abyssibacter profundi</name>
    <dbReference type="NCBI Taxonomy" id="2182787"/>
    <lineage>
        <taxon>Bacteria</taxon>
        <taxon>Pseudomonadati</taxon>
        <taxon>Pseudomonadota</taxon>
        <taxon>Gammaproteobacteria</taxon>
        <taxon>Chromatiales</taxon>
        <taxon>Oceanococcaceae</taxon>
        <taxon>Abyssibacter</taxon>
    </lineage>
</organism>
<keyword evidence="6" id="KW-1185">Reference proteome</keyword>
<dbReference type="EMBL" id="QEQK01000007">
    <property type="protein sequence ID" value="PWN56110.1"/>
    <property type="molecule type" value="Genomic_DNA"/>
</dbReference>
<dbReference type="Gene3D" id="3.30.428.10">
    <property type="entry name" value="HIT-like"/>
    <property type="match status" value="1"/>
</dbReference>
<name>A0A363UL15_9GAMM</name>
<evidence type="ECO:0000256" key="3">
    <source>
        <dbReference type="PROSITE-ProRule" id="PRU00464"/>
    </source>
</evidence>
<protein>
    <submittedName>
        <fullName evidence="5">HIT family protein</fullName>
    </submittedName>
</protein>
<dbReference type="InterPro" id="IPR019808">
    <property type="entry name" value="Histidine_triad_CS"/>
</dbReference>
<dbReference type="GO" id="GO:0003824">
    <property type="term" value="F:catalytic activity"/>
    <property type="evidence" value="ECO:0007669"/>
    <property type="project" value="InterPro"/>
</dbReference>
<feature type="short sequence motif" description="Histidine triad motif" evidence="2 3">
    <location>
        <begin position="104"/>
        <end position="108"/>
    </location>
</feature>
<feature type="active site" description="Tele-AMP-histidine intermediate" evidence="1">
    <location>
        <position position="106"/>
    </location>
</feature>
<reference evidence="5 6" key="1">
    <citation type="submission" date="2018-05" db="EMBL/GenBank/DDBJ databases">
        <title>Abyssibacter profundi OUC007T gen. nov., sp. nov, a marine bacterium isolated from seawater of the Mariana Trench.</title>
        <authorList>
            <person name="Zhou S."/>
        </authorList>
    </citation>
    <scope>NUCLEOTIDE SEQUENCE [LARGE SCALE GENOMIC DNA]</scope>
    <source>
        <strain evidence="5 6">OUC007</strain>
    </source>
</reference>
<dbReference type="PANTHER" id="PTHR46648">
    <property type="entry name" value="HIT FAMILY PROTEIN 1"/>
    <property type="match status" value="1"/>
</dbReference>
<dbReference type="PANTHER" id="PTHR46648:SF1">
    <property type="entry name" value="ADENOSINE 5'-MONOPHOSPHORAMIDASE HNT1"/>
    <property type="match status" value="1"/>
</dbReference>
<gene>
    <name evidence="5" type="ORF">DEH80_09895</name>
</gene>
<dbReference type="PRINTS" id="PR00332">
    <property type="entry name" value="HISTRIAD"/>
</dbReference>